<accession>M1BNG8</accession>
<reference evidence="2" key="2">
    <citation type="submission" date="2015-06" db="UniProtKB">
        <authorList>
            <consortium name="EnsemblPlants"/>
        </authorList>
    </citation>
    <scope>IDENTIFICATION</scope>
    <source>
        <strain evidence="2">DM1-3 516 R44</strain>
    </source>
</reference>
<evidence type="ECO:0000313" key="2">
    <source>
        <dbReference type="EnsemblPlants" id="PGSC0003DMT400049237"/>
    </source>
</evidence>
<evidence type="ECO:0000313" key="3">
    <source>
        <dbReference type="Proteomes" id="UP000011115"/>
    </source>
</evidence>
<dbReference type="eggNOG" id="KOG1075">
    <property type="taxonomic scope" value="Eukaryota"/>
</dbReference>
<dbReference type="EnsemblPlants" id="PGSC0003DMT400049237">
    <property type="protein sequence ID" value="PGSC0003DMT400049237"/>
    <property type="gene ID" value="PGSC0003DMG400019143"/>
</dbReference>
<dbReference type="HOGENOM" id="CLU_1743732_0_0_1"/>
<dbReference type="InterPro" id="IPR002156">
    <property type="entry name" value="RNaseH_domain"/>
</dbReference>
<dbReference type="InterPro" id="IPR036397">
    <property type="entry name" value="RNaseH_sf"/>
</dbReference>
<dbReference type="Gramene" id="PGSC0003DMT400049237">
    <property type="protein sequence ID" value="PGSC0003DMT400049237"/>
    <property type="gene ID" value="PGSC0003DMG400019143"/>
</dbReference>
<dbReference type="GO" id="GO:0003676">
    <property type="term" value="F:nucleic acid binding"/>
    <property type="evidence" value="ECO:0007669"/>
    <property type="project" value="InterPro"/>
</dbReference>
<organism evidence="2 3">
    <name type="scientific">Solanum tuberosum</name>
    <name type="common">Potato</name>
    <dbReference type="NCBI Taxonomy" id="4113"/>
    <lineage>
        <taxon>Eukaryota</taxon>
        <taxon>Viridiplantae</taxon>
        <taxon>Streptophyta</taxon>
        <taxon>Embryophyta</taxon>
        <taxon>Tracheophyta</taxon>
        <taxon>Spermatophyta</taxon>
        <taxon>Magnoliopsida</taxon>
        <taxon>eudicotyledons</taxon>
        <taxon>Gunneridae</taxon>
        <taxon>Pentapetalae</taxon>
        <taxon>asterids</taxon>
        <taxon>lamiids</taxon>
        <taxon>Solanales</taxon>
        <taxon>Solanaceae</taxon>
        <taxon>Solanoideae</taxon>
        <taxon>Solaneae</taxon>
        <taxon>Solanum</taxon>
    </lineage>
</organism>
<dbReference type="PaxDb" id="4113-PGSC0003DMT400049237"/>
<dbReference type="InterPro" id="IPR053151">
    <property type="entry name" value="RNase_H-like"/>
</dbReference>
<dbReference type="InParanoid" id="M1BNG8"/>
<dbReference type="SUPFAM" id="SSF53098">
    <property type="entry name" value="Ribonuclease H-like"/>
    <property type="match status" value="1"/>
</dbReference>
<dbReference type="InterPro" id="IPR012337">
    <property type="entry name" value="RNaseH-like_sf"/>
</dbReference>
<dbReference type="OMA" id="YSHICAD"/>
<reference evidence="3" key="1">
    <citation type="journal article" date="2011" name="Nature">
        <title>Genome sequence and analysis of the tuber crop potato.</title>
        <authorList>
            <consortium name="The Potato Genome Sequencing Consortium"/>
        </authorList>
    </citation>
    <scope>NUCLEOTIDE SEQUENCE [LARGE SCALE GENOMIC DNA]</scope>
    <source>
        <strain evidence="3">cv. DM1-3 516 R44</strain>
    </source>
</reference>
<dbReference type="Pfam" id="PF13456">
    <property type="entry name" value="RVT_3"/>
    <property type="match status" value="1"/>
</dbReference>
<dbReference type="InterPro" id="IPR044730">
    <property type="entry name" value="RNase_H-like_dom_plant"/>
</dbReference>
<dbReference type="PANTHER" id="PTHR47723:SF19">
    <property type="entry name" value="POLYNUCLEOTIDYL TRANSFERASE, RIBONUCLEASE H-LIKE SUPERFAMILY PROTEIN"/>
    <property type="match status" value="1"/>
</dbReference>
<dbReference type="Proteomes" id="UP000011115">
    <property type="component" value="Unassembled WGS sequence"/>
</dbReference>
<keyword evidence="3" id="KW-1185">Reference proteome</keyword>
<protein>
    <submittedName>
        <fullName evidence="2">Reverse transcriptase</fullName>
    </submittedName>
</protein>
<dbReference type="GO" id="GO:0004523">
    <property type="term" value="F:RNA-DNA hybrid ribonuclease activity"/>
    <property type="evidence" value="ECO:0007669"/>
    <property type="project" value="InterPro"/>
</dbReference>
<evidence type="ECO:0000259" key="1">
    <source>
        <dbReference type="Pfam" id="PF13456"/>
    </source>
</evidence>
<proteinExistence type="predicted"/>
<dbReference type="AlphaFoldDB" id="M1BNG8"/>
<dbReference type="STRING" id="4113.M1BNG8"/>
<name>M1BNG8_SOLTU</name>
<dbReference type="Gene3D" id="3.30.420.10">
    <property type="entry name" value="Ribonuclease H-like superfamily/Ribonuclease H"/>
    <property type="match status" value="1"/>
</dbReference>
<sequence>MWLLLRNKLPTLSTLYNRGITSPKKLHQLFLNVDGSYEPKTINGGTGGIIRNHLGNRIAGFACKIKVENAYHAELLALLHGLTLAKEKNFKHMILVETDSQVLLNSLNNDNPQYSHICADCRSLLQQLGAPPLKHVPREANRTVDALAEY</sequence>
<feature type="domain" description="RNase H type-1" evidence="1">
    <location>
        <begin position="32"/>
        <end position="149"/>
    </location>
</feature>
<dbReference type="PANTHER" id="PTHR47723">
    <property type="entry name" value="OS05G0353850 PROTEIN"/>
    <property type="match status" value="1"/>
</dbReference>
<dbReference type="CDD" id="cd06222">
    <property type="entry name" value="RNase_H_like"/>
    <property type="match status" value="1"/>
</dbReference>